<comment type="caution">
    <text evidence="2">The sequence shown here is derived from an EMBL/GenBank/DDBJ whole genome shotgun (WGS) entry which is preliminary data.</text>
</comment>
<keyword evidence="1" id="KW-0732">Signal</keyword>
<reference evidence="2 3" key="1">
    <citation type="submission" date="2024-02" db="EMBL/GenBank/DDBJ databases">
        <title>A novel Gemmatimonadota bacterium.</title>
        <authorList>
            <person name="Du Z.-J."/>
            <person name="Ye Y.-Q."/>
        </authorList>
    </citation>
    <scope>NUCLEOTIDE SEQUENCE [LARGE SCALE GENOMIC DNA]</scope>
    <source>
        <strain evidence="2 3">DH-20</strain>
    </source>
</reference>
<dbReference type="RefSeq" id="WP_405274631.1">
    <property type="nucleotide sequence ID" value="NZ_CP144380.1"/>
</dbReference>
<evidence type="ECO:0008006" key="4">
    <source>
        <dbReference type="Google" id="ProtNLM"/>
    </source>
</evidence>
<evidence type="ECO:0000313" key="3">
    <source>
        <dbReference type="Proteomes" id="UP001484239"/>
    </source>
</evidence>
<gene>
    <name evidence="2" type="ORF">WI372_06295</name>
</gene>
<organism evidence="2 3">
    <name type="scientific">Gaopeijia maritima</name>
    <dbReference type="NCBI Taxonomy" id="3119007"/>
    <lineage>
        <taxon>Bacteria</taxon>
        <taxon>Pseudomonadati</taxon>
        <taxon>Gemmatimonadota</taxon>
        <taxon>Longimicrobiia</taxon>
        <taxon>Gaopeijiales</taxon>
        <taxon>Gaopeijiaceae</taxon>
        <taxon>Gaopeijia</taxon>
    </lineage>
</organism>
<proteinExistence type="predicted"/>
<evidence type="ECO:0000256" key="1">
    <source>
        <dbReference type="SAM" id="SignalP"/>
    </source>
</evidence>
<evidence type="ECO:0000313" key="2">
    <source>
        <dbReference type="EMBL" id="MEK9500580.1"/>
    </source>
</evidence>
<feature type="signal peptide" evidence="1">
    <location>
        <begin position="1"/>
        <end position="24"/>
    </location>
</feature>
<protein>
    <recommendedName>
        <fullName evidence="4">Outer membrane protein beta-barrel domain-containing protein</fullName>
    </recommendedName>
</protein>
<sequence>MSNFTRIAAVCAVAAFAAPSSSSAQVAWDGPMLMAPGAPAGWGFHLVDPHPGDGLGGLVTWRADPAPVGLGFRAGIFEGNRDDLGIVGGVDLSGTLHRGTDDAPFDVIWFAGAGVGIDDDLLASFPLGLAAGWSFTGPNVAFRPYVAPRMVLDAFFGDEADDLDLGAAVEVGLDLAFSPTFAIRTAASVGDREAVSIGLAVPGRR</sequence>
<dbReference type="Proteomes" id="UP001484239">
    <property type="component" value="Unassembled WGS sequence"/>
</dbReference>
<dbReference type="EMBL" id="JBBHLI010000002">
    <property type="protein sequence ID" value="MEK9500580.1"/>
    <property type="molecule type" value="Genomic_DNA"/>
</dbReference>
<accession>A0ABU9E770</accession>
<name>A0ABU9E770_9BACT</name>
<feature type="chain" id="PRO_5045255517" description="Outer membrane protein beta-barrel domain-containing protein" evidence="1">
    <location>
        <begin position="25"/>
        <end position="205"/>
    </location>
</feature>
<keyword evidence="3" id="KW-1185">Reference proteome</keyword>